<evidence type="ECO:0000256" key="1">
    <source>
        <dbReference type="SAM" id="MobiDB-lite"/>
    </source>
</evidence>
<organism evidence="2 3">
    <name type="scientific">Carpinus fangiana</name>
    <dbReference type="NCBI Taxonomy" id="176857"/>
    <lineage>
        <taxon>Eukaryota</taxon>
        <taxon>Viridiplantae</taxon>
        <taxon>Streptophyta</taxon>
        <taxon>Embryophyta</taxon>
        <taxon>Tracheophyta</taxon>
        <taxon>Spermatophyta</taxon>
        <taxon>Magnoliopsida</taxon>
        <taxon>eudicotyledons</taxon>
        <taxon>Gunneridae</taxon>
        <taxon>Pentapetalae</taxon>
        <taxon>rosids</taxon>
        <taxon>fabids</taxon>
        <taxon>Fagales</taxon>
        <taxon>Betulaceae</taxon>
        <taxon>Carpinus</taxon>
    </lineage>
</organism>
<feature type="compositionally biased region" description="Polar residues" evidence="1">
    <location>
        <begin position="75"/>
        <end position="88"/>
    </location>
</feature>
<protein>
    <submittedName>
        <fullName evidence="2">Uncharacterized protein</fullName>
    </submittedName>
</protein>
<feature type="compositionally biased region" description="Polar residues" evidence="1">
    <location>
        <begin position="119"/>
        <end position="128"/>
    </location>
</feature>
<keyword evidence="3" id="KW-1185">Reference proteome</keyword>
<dbReference type="AlphaFoldDB" id="A0A660KVQ6"/>
<evidence type="ECO:0000313" key="2">
    <source>
        <dbReference type="EMBL" id="KAE8038379.1"/>
    </source>
</evidence>
<reference evidence="2 3" key="1">
    <citation type="submission" date="2019-06" db="EMBL/GenBank/DDBJ databases">
        <title>A chromosomal-level reference genome of Carpinus fangiana (Coryloideae, Betulaceae).</title>
        <authorList>
            <person name="Yang X."/>
            <person name="Wang Z."/>
            <person name="Zhang L."/>
            <person name="Hao G."/>
            <person name="Liu J."/>
            <person name="Yang Y."/>
        </authorList>
    </citation>
    <scope>NUCLEOTIDE SEQUENCE [LARGE SCALE GENOMIC DNA]</scope>
    <source>
        <strain evidence="2">Cfa_2016G</strain>
        <tissue evidence="2">Leaf</tissue>
    </source>
</reference>
<feature type="region of interest" description="Disordered" evidence="1">
    <location>
        <begin position="75"/>
        <end position="154"/>
    </location>
</feature>
<evidence type="ECO:0000313" key="3">
    <source>
        <dbReference type="Proteomes" id="UP000327013"/>
    </source>
</evidence>
<dbReference type="Proteomes" id="UP000327013">
    <property type="component" value="Chromosome 4"/>
</dbReference>
<proteinExistence type="predicted"/>
<name>A0A660KVQ6_9ROSI</name>
<accession>A0A660KVQ6</accession>
<sequence length="154" mass="17139">MQGNFSERSSTKTKTTYGVPISYGLKDQSVNGLDLEDSIARPINHQMKGKAADIGTHEKIDEEVTLMGYIASPTEEVSNQAPVPQSIVTGREKHRHGKQGTRISGPSTLKRWKREARTRYTNVATTSVVERKLRKRKGEGGETETGQQGEEKKR</sequence>
<dbReference type="EMBL" id="CM017324">
    <property type="protein sequence ID" value="KAE8038379.1"/>
    <property type="molecule type" value="Genomic_DNA"/>
</dbReference>
<gene>
    <name evidence="2" type="ORF">FH972_010898</name>
</gene>